<dbReference type="Gene3D" id="3.30.310.50">
    <property type="entry name" value="Alpha-D-phosphohexomutase, C-terminal domain"/>
    <property type="match status" value="1"/>
</dbReference>
<dbReference type="Proteomes" id="UP000199497">
    <property type="component" value="Unassembled WGS sequence"/>
</dbReference>
<dbReference type="InterPro" id="IPR014543">
    <property type="entry name" value="UCP028291"/>
</dbReference>
<dbReference type="AlphaFoldDB" id="A0A1H0Q2U5"/>
<dbReference type="Pfam" id="PF09981">
    <property type="entry name" value="DUF2218"/>
    <property type="match status" value="1"/>
</dbReference>
<name>A0A1H0Q2U5_9ACTN</name>
<evidence type="ECO:0000313" key="1">
    <source>
        <dbReference type="EMBL" id="SDP11737.1"/>
    </source>
</evidence>
<dbReference type="OrthoDB" id="9806511at2"/>
<gene>
    <name evidence="1" type="ORF">SAMN04487905_10253</name>
</gene>
<dbReference type="RefSeq" id="WP_092597438.1">
    <property type="nucleotide sequence ID" value="NZ_FNJR01000002.1"/>
</dbReference>
<keyword evidence="2" id="KW-1185">Reference proteome</keyword>
<sequence>MVRTHAEMNTDRAQRYLKQLVSHLQPHCTVEHDAESTRITLPPDHGSGRCVLTPLPDRLDIAAEAAREDDLTHLQHVITSHLERFGKRDGLGVSWES</sequence>
<dbReference type="STRING" id="405564.SAMN04487905_10253"/>
<proteinExistence type="predicted"/>
<reference evidence="2" key="1">
    <citation type="submission" date="2016-10" db="EMBL/GenBank/DDBJ databases">
        <authorList>
            <person name="Varghese N."/>
            <person name="Submissions S."/>
        </authorList>
    </citation>
    <scope>NUCLEOTIDE SEQUENCE [LARGE SCALE GENOMIC DNA]</scope>
    <source>
        <strain evidence="2">DSM 46732</strain>
    </source>
</reference>
<accession>A0A1H0Q2U5</accession>
<evidence type="ECO:0000313" key="2">
    <source>
        <dbReference type="Proteomes" id="UP000199497"/>
    </source>
</evidence>
<protein>
    <recommendedName>
        <fullName evidence="3">DUF2218 domain-containing protein</fullName>
    </recommendedName>
</protein>
<evidence type="ECO:0008006" key="3">
    <source>
        <dbReference type="Google" id="ProtNLM"/>
    </source>
</evidence>
<dbReference type="EMBL" id="FNJR01000002">
    <property type="protein sequence ID" value="SDP11737.1"/>
    <property type="molecule type" value="Genomic_DNA"/>
</dbReference>
<organism evidence="1 2">
    <name type="scientific">Actinopolyspora xinjiangensis</name>
    <dbReference type="NCBI Taxonomy" id="405564"/>
    <lineage>
        <taxon>Bacteria</taxon>
        <taxon>Bacillati</taxon>
        <taxon>Actinomycetota</taxon>
        <taxon>Actinomycetes</taxon>
        <taxon>Actinopolysporales</taxon>
        <taxon>Actinopolysporaceae</taxon>
        <taxon>Actinopolyspora</taxon>
    </lineage>
</organism>